<dbReference type="Pfam" id="PF00651">
    <property type="entry name" value="BTB"/>
    <property type="match status" value="1"/>
</dbReference>
<dbReference type="Gene3D" id="3.30.710.10">
    <property type="entry name" value="Potassium Channel Kv1.1, Chain A"/>
    <property type="match status" value="1"/>
</dbReference>
<dbReference type="PROSITE" id="PS50097">
    <property type="entry name" value="BTB"/>
    <property type="match status" value="1"/>
</dbReference>
<dbReference type="PANTHER" id="PTHR24413">
    <property type="entry name" value="SPECKLE-TYPE POZ PROTEIN"/>
    <property type="match status" value="1"/>
</dbReference>
<dbReference type="SUPFAM" id="SSF54695">
    <property type="entry name" value="POZ domain"/>
    <property type="match status" value="1"/>
</dbReference>
<feature type="domain" description="BTB" evidence="1">
    <location>
        <begin position="127"/>
        <end position="194"/>
    </location>
</feature>
<sequence length="296" mass="34468">MVSNIPGFRYFLRIFRNGDDDKILLLHLNLGNVKKVEADYTFSIESANYSSRTQYTYERNTMWWGPFFATTKDLFDPEKKFIVDGKCTINVIGTFKFETNDDNSDFKQQKWEGVELGNRLWEDDESKDFTIVVEEKETKVHKFILKNCSDVFQAMFNSNMNESIENKVEIKDFSFDVVETGIKMIYHCKFETSLSMNESMKLLMKLLQFFDKYDIPSLKVKVESHLIAQISAANVCLLTNASIRSNSLKLKNECMEFLMIAMASKTPLSDIEILEKDILVKMVQNSLYNIVSTREY</sequence>
<dbReference type="CDD" id="cd18186">
    <property type="entry name" value="BTB_POZ_ZBTB_KLHL-like"/>
    <property type="match status" value="1"/>
</dbReference>
<dbReference type="Proteomes" id="UP000887578">
    <property type="component" value="Unplaced"/>
</dbReference>
<dbReference type="InterPro" id="IPR011333">
    <property type="entry name" value="SKP1/BTB/POZ_sf"/>
</dbReference>
<dbReference type="InterPro" id="IPR000210">
    <property type="entry name" value="BTB/POZ_dom"/>
</dbReference>
<name>A0A914QCY7_9BILA</name>
<proteinExistence type="predicted"/>
<accession>A0A914QCY7</accession>
<dbReference type="AlphaFoldDB" id="A0A914QCY7"/>
<evidence type="ECO:0000259" key="1">
    <source>
        <dbReference type="PROSITE" id="PS50097"/>
    </source>
</evidence>
<dbReference type="InterPro" id="IPR008974">
    <property type="entry name" value="TRAF-like"/>
</dbReference>
<dbReference type="SMART" id="SM00225">
    <property type="entry name" value="BTB"/>
    <property type="match status" value="1"/>
</dbReference>
<dbReference type="SUPFAM" id="SSF49599">
    <property type="entry name" value="TRAF domain-like"/>
    <property type="match status" value="1"/>
</dbReference>
<dbReference type="Gene3D" id="2.60.210.10">
    <property type="entry name" value="Apoptosis, Tumor Necrosis Factor Receptor Associated Protein 2, Chain A"/>
    <property type="match status" value="1"/>
</dbReference>
<organism evidence="2 3">
    <name type="scientific">Panagrolaimus davidi</name>
    <dbReference type="NCBI Taxonomy" id="227884"/>
    <lineage>
        <taxon>Eukaryota</taxon>
        <taxon>Metazoa</taxon>
        <taxon>Ecdysozoa</taxon>
        <taxon>Nematoda</taxon>
        <taxon>Chromadorea</taxon>
        <taxon>Rhabditida</taxon>
        <taxon>Tylenchina</taxon>
        <taxon>Panagrolaimomorpha</taxon>
        <taxon>Panagrolaimoidea</taxon>
        <taxon>Panagrolaimidae</taxon>
        <taxon>Panagrolaimus</taxon>
    </lineage>
</organism>
<dbReference type="WBParaSite" id="PDA_v2.g27186.t1">
    <property type="protein sequence ID" value="PDA_v2.g27186.t1"/>
    <property type="gene ID" value="PDA_v2.g27186"/>
</dbReference>
<keyword evidence="2" id="KW-1185">Reference proteome</keyword>
<reference evidence="3" key="1">
    <citation type="submission" date="2022-11" db="UniProtKB">
        <authorList>
            <consortium name="WormBaseParasite"/>
        </authorList>
    </citation>
    <scope>IDENTIFICATION</scope>
</reference>
<protein>
    <submittedName>
        <fullName evidence="3">BTB domain-containing protein</fullName>
    </submittedName>
</protein>
<evidence type="ECO:0000313" key="3">
    <source>
        <dbReference type="WBParaSite" id="PDA_v2.g27186.t1"/>
    </source>
</evidence>
<evidence type="ECO:0000313" key="2">
    <source>
        <dbReference type="Proteomes" id="UP000887578"/>
    </source>
</evidence>